<dbReference type="EMBL" id="CM001377">
    <property type="protein sequence ID" value="EHM09437.1"/>
    <property type="molecule type" value="Genomic_DNA"/>
</dbReference>
<dbReference type="AlphaFoldDB" id="H0UNV1"/>
<reference evidence="1 2" key="1">
    <citation type="submission" date="2011-10" db="EMBL/GenBank/DDBJ databases">
        <title>The Noncontiguous Finished genome of Thermanaerovibrio velox DSM 12556.</title>
        <authorList>
            <consortium name="US DOE Joint Genome Institute (JGI-PGF)"/>
            <person name="Lucas S."/>
            <person name="Copeland A."/>
            <person name="Lapidus A."/>
            <person name="Glavina del Rio T."/>
            <person name="Dalin E."/>
            <person name="Tice H."/>
            <person name="Bruce D."/>
            <person name="Goodwin L."/>
            <person name="Pitluck S."/>
            <person name="Peters L."/>
            <person name="Mikhailova N."/>
            <person name="Teshima H."/>
            <person name="Kyrpides N."/>
            <person name="Mavromatis K."/>
            <person name="Ivanova N."/>
            <person name="Markowitz V."/>
            <person name="Cheng J.-F."/>
            <person name="Hugenholtz P."/>
            <person name="Woyke T."/>
            <person name="Wu D."/>
            <person name="Spring S."/>
            <person name="Brambilla E.-M."/>
            <person name="Klenk H.-P."/>
            <person name="Eisen J.A."/>
        </authorList>
    </citation>
    <scope>NUCLEOTIDE SEQUENCE [LARGE SCALE GENOMIC DNA]</scope>
    <source>
        <strain evidence="1 2">DSM 12556</strain>
    </source>
</reference>
<dbReference type="Proteomes" id="UP000005730">
    <property type="component" value="Chromosome"/>
</dbReference>
<keyword evidence="2" id="KW-1185">Reference proteome</keyword>
<evidence type="ECO:0000313" key="2">
    <source>
        <dbReference type="Proteomes" id="UP000005730"/>
    </source>
</evidence>
<organism evidence="1 2">
    <name type="scientific">Thermanaerovibrio velox DSM 12556</name>
    <dbReference type="NCBI Taxonomy" id="926567"/>
    <lineage>
        <taxon>Bacteria</taxon>
        <taxon>Thermotogati</taxon>
        <taxon>Synergistota</taxon>
        <taxon>Synergistia</taxon>
        <taxon>Synergistales</taxon>
        <taxon>Synergistaceae</taxon>
        <taxon>Thermanaerovibrio</taxon>
    </lineage>
</organism>
<proteinExistence type="predicted"/>
<protein>
    <submittedName>
        <fullName evidence="1">Uncharacterized protein</fullName>
    </submittedName>
</protein>
<dbReference type="HOGENOM" id="CLU_3405949_0_0_0"/>
<sequence>MKPGNLSPLGGVVPTPAAFCRMIREAQRLF</sequence>
<evidence type="ECO:0000313" key="1">
    <source>
        <dbReference type="EMBL" id="EHM09437.1"/>
    </source>
</evidence>
<dbReference type="STRING" id="926567.TheveDRAFT_0261"/>
<name>H0UNV1_9BACT</name>
<accession>H0UNV1</accession>
<gene>
    <name evidence="1" type="ORF">TheveDRAFT_0261</name>
</gene>